<organism evidence="2">
    <name type="scientific">Anguilla anguilla</name>
    <name type="common">European freshwater eel</name>
    <name type="synonym">Muraena anguilla</name>
    <dbReference type="NCBI Taxonomy" id="7936"/>
    <lineage>
        <taxon>Eukaryota</taxon>
        <taxon>Metazoa</taxon>
        <taxon>Chordata</taxon>
        <taxon>Craniata</taxon>
        <taxon>Vertebrata</taxon>
        <taxon>Euteleostomi</taxon>
        <taxon>Actinopterygii</taxon>
        <taxon>Neopterygii</taxon>
        <taxon>Teleostei</taxon>
        <taxon>Anguilliformes</taxon>
        <taxon>Anguillidae</taxon>
        <taxon>Anguilla</taxon>
    </lineage>
</organism>
<protein>
    <submittedName>
        <fullName evidence="2">Uncharacterized protein</fullName>
    </submittedName>
</protein>
<evidence type="ECO:0000256" key="1">
    <source>
        <dbReference type="SAM" id="MobiDB-lite"/>
    </source>
</evidence>
<accession>A0A0E9U780</accession>
<feature type="region of interest" description="Disordered" evidence="1">
    <location>
        <begin position="22"/>
        <end position="41"/>
    </location>
</feature>
<reference evidence="2" key="1">
    <citation type="submission" date="2014-11" db="EMBL/GenBank/DDBJ databases">
        <authorList>
            <person name="Amaro Gonzalez C."/>
        </authorList>
    </citation>
    <scope>NUCLEOTIDE SEQUENCE</scope>
</reference>
<dbReference type="AlphaFoldDB" id="A0A0E9U780"/>
<reference evidence="2" key="2">
    <citation type="journal article" date="2015" name="Fish Shellfish Immunol.">
        <title>Early steps in the European eel (Anguilla anguilla)-Vibrio vulnificus interaction in the gills: Role of the RtxA13 toxin.</title>
        <authorList>
            <person name="Callol A."/>
            <person name="Pajuelo D."/>
            <person name="Ebbesson L."/>
            <person name="Teles M."/>
            <person name="MacKenzie S."/>
            <person name="Amaro C."/>
        </authorList>
    </citation>
    <scope>NUCLEOTIDE SEQUENCE</scope>
</reference>
<dbReference type="EMBL" id="GBXM01047557">
    <property type="protein sequence ID" value="JAH61020.1"/>
    <property type="molecule type" value="Transcribed_RNA"/>
</dbReference>
<evidence type="ECO:0000313" key="2">
    <source>
        <dbReference type="EMBL" id="JAH61020.1"/>
    </source>
</evidence>
<name>A0A0E9U780_ANGAN</name>
<sequence length="41" mass="4423">MVAVTVCSVNLSIESLLAPKQHKVNSNTQGETRLLTHSNTT</sequence>
<feature type="compositionally biased region" description="Polar residues" evidence="1">
    <location>
        <begin position="24"/>
        <end position="41"/>
    </location>
</feature>
<proteinExistence type="predicted"/>